<reference evidence="2" key="1">
    <citation type="submission" date="2016-11" db="UniProtKB">
        <authorList>
            <consortium name="WormBaseParasite"/>
        </authorList>
    </citation>
    <scope>IDENTIFICATION</scope>
    <source>
        <strain evidence="2">KR3021</strain>
    </source>
</reference>
<name>A0AC35TS79_9BILA</name>
<dbReference type="WBParaSite" id="RSKR_0000361300.1">
    <property type="protein sequence ID" value="RSKR_0000361300.1"/>
    <property type="gene ID" value="RSKR_0000361300"/>
</dbReference>
<evidence type="ECO:0000313" key="1">
    <source>
        <dbReference type="Proteomes" id="UP000095286"/>
    </source>
</evidence>
<sequence>MEGTSKILRSEKLKKTLSTLPLEQRNQLDKNTKKITKMKALQQKIFAKKFNKTSNEYKAYSPSGDDEIADHPMKNPYMFQGDVILTDTQMDNVIAQLQHELDNKTEVGTISKRDRRSIMSPMPYKWAFPIKYFLAPSLAVATKDIIVKALAEMQTNTCVRFAKQAAAITTSPGLNVMKSDGCWSYVGQIYSNKPQELSIGEGCQYNGIIQHEFSHALGLEHEQSRPDRDSFLNVYPANMEPGTEDQFTKSAANTVTSFGIALDMGSGMMYGSYDFSSNGQKTLAPKDTNFNEDLGQIVRLSFSDYKILTLNYCAASCTTKITCSNGGYQNPNACTQCICPNGFAGTLCTAIKTTGAACGTIELKATTAIQTLTKTGALNCYFRITTDANFKIRILVKSVKVSSANPCVVQKGLEIKFQTDMTNSGAAFCGTSTAVRTITSARNLAMVHFPGLAATHSFSLTYQRV</sequence>
<evidence type="ECO:0000313" key="2">
    <source>
        <dbReference type="WBParaSite" id="RSKR_0000361300.1"/>
    </source>
</evidence>
<proteinExistence type="predicted"/>
<accession>A0AC35TS79</accession>
<protein>
    <submittedName>
        <fullName evidence="2">Zinc metalloproteinase</fullName>
    </submittedName>
</protein>
<organism evidence="1 2">
    <name type="scientific">Rhabditophanes sp. KR3021</name>
    <dbReference type="NCBI Taxonomy" id="114890"/>
    <lineage>
        <taxon>Eukaryota</taxon>
        <taxon>Metazoa</taxon>
        <taxon>Ecdysozoa</taxon>
        <taxon>Nematoda</taxon>
        <taxon>Chromadorea</taxon>
        <taxon>Rhabditida</taxon>
        <taxon>Tylenchina</taxon>
        <taxon>Panagrolaimomorpha</taxon>
        <taxon>Strongyloidoidea</taxon>
        <taxon>Alloionematidae</taxon>
        <taxon>Rhabditophanes</taxon>
    </lineage>
</organism>
<dbReference type="Proteomes" id="UP000095286">
    <property type="component" value="Unplaced"/>
</dbReference>